<dbReference type="EMBL" id="JH767567">
    <property type="protein sequence ID" value="EON64343.1"/>
    <property type="molecule type" value="Genomic_DNA"/>
</dbReference>
<dbReference type="GeneID" id="19900885"/>
<organism evidence="1 2">
    <name type="scientific">Coniosporium apollinis (strain CBS 100218)</name>
    <name type="common">Rock-inhabiting black yeast</name>
    <dbReference type="NCBI Taxonomy" id="1168221"/>
    <lineage>
        <taxon>Eukaryota</taxon>
        <taxon>Fungi</taxon>
        <taxon>Dikarya</taxon>
        <taxon>Ascomycota</taxon>
        <taxon>Pezizomycotina</taxon>
        <taxon>Dothideomycetes</taxon>
        <taxon>Dothideomycetes incertae sedis</taxon>
        <taxon>Coniosporium</taxon>
    </lineage>
</organism>
<protein>
    <submittedName>
        <fullName evidence="1">Uncharacterized protein</fullName>
    </submittedName>
</protein>
<name>R7YR51_CONA1</name>
<dbReference type="RefSeq" id="XP_007779660.1">
    <property type="nucleotide sequence ID" value="XM_007781470.1"/>
</dbReference>
<dbReference type="HOGENOM" id="CLU_1354540_0_0_1"/>
<sequence length="202" mass="23005">MEDPNQWFIQQTNDRKREACRDFPRRVKKWFLALAVFEVVRQGSTPGAPLIFGALRPRPDSLTQFPFVRLELHSQQPKISLEFRWEEGGMNVHSEFVITTHCIKQIPRLLFSNAKYYLGPPPSAPDLRAESFRAYAEADRILEFVPNCDFVVVTLELSNSTRPVWQKTALVDKPASLQRNATALNGAKTISLVIDLNAHNGD</sequence>
<accession>R7YR51</accession>
<evidence type="ECO:0000313" key="1">
    <source>
        <dbReference type="EMBL" id="EON64343.1"/>
    </source>
</evidence>
<reference evidence="2" key="1">
    <citation type="submission" date="2012-06" db="EMBL/GenBank/DDBJ databases">
        <title>The genome sequence of Coniosporium apollinis CBS 100218.</title>
        <authorList>
            <consortium name="The Broad Institute Genome Sequencing Platform"/>
            <person name="Cuomo C."/>
            <person name="Gorbushina A."/>
            <person name="Noack S."/>
            <person name="Walker B."/>
            <person name="Young S.K."/>
            <person name="Zeng Q."/>
            <person name="Gargeya S."/>
            <person name="Fitzgerald M."/>
            <person name="Haas B."/>
            <person name="Abouelleil A."/>
            <person name="Alvarado L."/>
            <person name="Arachchi H.M."/>
            <person name="Berlin A.M."/>
            <person name="Chapman S.B."/>
            <person name="Goldberg J."/>
            <person name="Griggs A."/>
            <person name="Gujja S."/>
            <person name="Hansen M."/>
            <person name="Howarth C."/>
            <person name="Imamovic A."/>
            <person name="Larimer J."/>
            <person name="McCowan C."/>
            <person name="Montmayeur A."/>
            <person name="Murphy C."/>
            <person name="Neiman D."/>
            <person name="Pearson M."/>
            <person name="Priest M."/>
            <person name="Roberts A."/>
            <person name="Saif S."/>
            <person name="Shea T."/>
            <person name="Sisk P."/>
            <person name="Sykes S."/>
            <person name="Wortman J."/>
            <person name="Nusbaum C."/>
            <person name="Birren B."/>
        </authorList>
    </citation>
    <scope>NUCLEOTIDE SEQUENCE [LARGE SCALE GENOMIC DNA]</scope>
    <source>
        <strain evidence="2">CBS 100218</strain>
    </source>
</reference>
<evidence type="ECO:0000313" key="2">
    <source>
        <dbReference type="Proteomes" id="UP000016924"/>
    </source>
</evidence>
<proteinExistence type="predicted"/>
<keyword evidence="2" id="KW-1185">Reference proteome</keyword>
<gene>
    <name evidence="1" type="ORF">W97_03574</name>
</gene>
<dbReference type="Proteomes" id="UP000016924">
    <property type="component" value="Unassembled WGS sequence"/>
</dbReference>
<dbReference type="AlphaFoldDB" id="R7YR51"/>